<reference evidence="1" key="2">
    <citation type="journal article" date="2015" name="Data Brief">
        <title>Shoot transcriptome of the giant reed, Arundo donax.</title>
        <authorList>
            <person name="Barrero R.A."/>
            <person name="Guerrero F.D."/>
            <person name="Moolhuijzen P."/>
            <person name="Goolsby J.A."/>
            <person name="Tidwell J."/>
            <person name="Bellgard S.E."/>
            <person name="Bellgard M.I."/>
        </authorList>
    </citation>
    <scope>NUCLEOTIDE SEQUENCE</scope>
    <source>
        <tissue evidence="1">Shoot tissue taken approximately 20 cm above the soil surface</tissue>
    </source>
</reference>
<dbReference type="EMBL" id="GBRH01224155">
    <property type="protein sequence ID" value="JAD73740.1"/>
    <property type="molecule type" value="Transcribed_RNA"/>
</dbReference>
<protein>
    <submittedName>
        <fullName evidence="1">Uncharacterized protein</fullName>
    </submittedName>
</protein>
<sequence>MVISSMASSISGIIYSDLALHYFHSLLAHF</sequence>
<proteinExistence type="predicted"/>
<dbReference type="AlphaFoldDB" id="A0A0A9CK26"/>
<organism evidence="1">
    <name type="scientific">Arundo donax</name>
    <name type="common">Giant reed</name>
    <name type="synonym">Donax arundinaceus</name>
    <dbReference type="NCBI Taxonomy" id="35708"/>
    <lineage>
        <taxon>Eukaryota</taxon>
        <taxon>Viridiplantae</taxon>
        <taxon>Streptophyta</taxon>
        <taxon>Embryophyta</taxon>
        <taxon>Tracheophyta</taxon>
        <taxon>Spermatophyta</taxon>
        <taxon>Magnoliopsida</taxon>
        <taxon>Liliopsida</taxon>
        <taxon>Poales</taxon>
        <taxon>Poaceae</taxon>
        <taxon>PACMAD clade</taxon>
        <taxon>Arundinoideae</taxon>
        <taxon>Arundineae</taxon>
        <taxon>Arundo</taxon>
    </lineage>
</organism>
<name>A0A0A9CK26_ARUDO</name>
<evidence type="ECO:0000313" key="1">
    <source>
        <dbReference type="EMBL" id="JAD73740.1"/>
    </source>
</evidence>
<accession>A0A0A9CK26</accession>
<reference evidence="1" key="1">
    <citation type="submission" date="2014-09" db="EMBL/GenBank/DDBJ databases">
        <authorList>
            <person name="Magalhaes I.L.F."/>
            <person name="Oliveira U."/>
            <person name="Santos F.R."/>
            <person name="Vidigal T.H.D.A."/>
            <person name="Brescovit A.D."/>
            <person name="Santos A.J."/>
        </authorList>
    </citation>
    <scope>NUCLEOTIDE SEQUENCE</scope>
    <source>
        <tissue evidence="1">Shoot tissue taken approximately 20 cm above the soil surface</tissue>
    </source>
</reference>